<dbReference type="Pfam" id="PF00583">
    <property type="entry name" value="Acetyltransf_1"/>
    <property type="match status" value="1"/>
</dbReference>
<keyword evidence="3" id="KW-1185">Reference proteome</keyword>
<dbReference type="Gene3D" id="3.40.630.30">
    <property type="match status" value="1"/>
</dbReference>
<evidence type="ECO:0000259" key="1">
    <source>
        <dbReference type="PROSITE" id="PS51186"/>
    </source>
</evidence>
<dbReference type="InterPro" id="IPR000182">
    <property type="entry name" value="GNAT_dom"/>
</dbReference>
<gene>
    <name evidence="2" type="ORF">H8744_10655</name>
</gene>
<dbReference type="PROSITE" id="PS51186">
    <property type="entry name" value="GNAT"/>
    <property type="match status" value="1"/>
</dbReference>
<dbReference type="AlphaFoldDB" id="A0A926F2Y5"/>
<organism evidence="2 3">
    <name type="scientific">Jilunia laotingensis</name>
    <dbReference type="NCBI Taxonomy" id="2763675"/>
    <lineage>
        <taxon>Bacteria</taxon>
        <taxon>Pseudomonadati</taxon>
        <taxon>Bacteroidota</taxon>
        <taxon>Bacteroidia</taxon>
        <taxon>Bacteroidales</taxon>
        <taxon>Bacteroidaceae</taxon>
        <taxon>Jilunia</taxon>
    </lineage>
</organism>
<dbReference type="EMBL" id="JACRTF010000001">
    <property type="protein sequence ID" value="MBC8593696.1"/>
    <property type="molecule type" value="Genomic_DNA"/>
</dbReference>
<dbReference type="Proteomes" id="UP000651085">
    <property type="component" value="Unassembled WGS sequence"/>
</dbReference>
<comment type="caution">
    <text evidence="2">The sequence shown here is derived from an EMBL/GenBank/DDBJ whole genome shotgun (WGS) entry which is preliminary data.</text>
</comment>
<reference evidence="2" key="1">
    <citation type="submission" date="2020-08" db="EMBL/GenBank/DDBJ databases">
        <title>Genome public.</title>
        <authorList>
            <person name="Liu C."/>
            <person name="Sun Q."/>
        </authorList>
    </citation>
    <scope>NUCLEOTIDE SEQUENCE</scope>
    <source>
        <strain evidence="2">N12</strain>
    </source>
</reference>
<dbReference type="RefSeq" id="WP_262434802.1">
    <property type="nucleotide sequence ID" value="NZ_JACRTF010000001.1"/>
</dbReference>
<proteinExistence type="predicted"/>
<feature type="domain" description="N-acetyltransferase" evidence="1">
    <location>
        <begin position="32"/>
        <end position="157"/>
    </location>
</feature>
<evidence type="ECO:0000313" key="3">
    <source>
        <dbReference type="Proteomes" id="UP000651085"/>
    </source>
</evidence>
<evidence type="ECO:0000313" key="2">
    <source>
        <dbReference type="EMBL" id="MBC8593696.1"/>
    </source>
</evidence>
<name>A0A926F2Y5_9BACT</name>
<accession>A0A926F2Y5</accession>
<dbReference type="InterPro" id="IPR016181">
    <property type="entry name" value="Acyl_CoA_acyltransferase"/>
</dbReference>
<sequence>MLTYVIGENSSLREDLYNRFIFNIASDNLHYEDIVDIAKQTLNDVSRWVTQDEIITPTSKLARGSALFIAAMESTTEKVVCVTRVTIRTNSMLIDDIAANQKGAGKATIEYVISIAKDKGFKKIFITAASGNPALIDYYRSIGFTGTGTEMEYKISD</sequence>
<dbReference type="SUPFAM" id="SSF55729">
    <property type="entry name" value="Acyl-CoA N-acyltransferases (Nat)"/>
    <property type="match status" value="1"/>
</dbReference>
<protein>
    <submittedName>
        <fullName evidence="2">GNAT family N-acetyltransferase</fullName>
    </submittedName>
</protein>
<dbReference type="GO" id="GO:0016747">
    <property type="term" value="F:acyltransferase activity, transferring groups other than amino-acyl groups"/>
    <property type="evidence" value="ECO:0007669"/>
    <property type="project" value="InterPro"/>
</dbReference>